<protein>
    <submittedName>
        <fullName evidence="3">Uncharacterized protein</fullName>
    </submittedName>
</protein>
<feature type="non-terminal residue" evidence="3">
    <location>
        <position position="64"/>
    </location>
</feature>
<evidence type="ECO:0000256" key="2">
    <source>
        <dbReference type="ARBA" id="ARBA00022898"/>
    </source>
</evidence>
<comment type="caution">
    <text evidence="3">The sequence shown here is derived from an EMBL/GenBank/DDBJ whole genome shotgun (WGS) entry which is preliminary data.</text>
</comment>
<keyword evidence="2" id="KW-0663">Pyridoxal phosphate</keyword>
<proteinExistence type="predicted"/>
<dbReference type="SUPFAM" id="SSF53383">
    <property type="entry name" value="PLP-dependent transferases"/>
    <property type="match status" value="1"/>
</dbReference>
<accession>A0A819KMV8</accession>
<dbReference type="Proteomes" id="UP000663823">
    <property type="component" value="Unassembled WGS sequence"/>
</dbReference>
<sequence length="64" mass="6949">MSRASHRSAYGGIVLSGAIPVYIEPDYHPDIGFPLSVSVEAIEVLLKQHPDVVAIHLTSPNYYG</sequence>
<dbReference type="InterPro" id="IPR052357">
    <property type="entry name" value="Orn_Lys_Arg_decarboxylase-I"/>
</dbReference>
<name>A0A819KMV8_9BILA</name>
<dbReference type="InterPro" id="IPR015421">
    <property type="entry name" value="PyrdxlP-dep_Trfase_major"/>
</dbReference>
<evidence type="ECO:0000313" key="4">
    <source>
        <dbReference type="Proteomes" id="UP000663823"/>
    </source>
</evidence>
<evidence type="ECO:0000313" key="3">
    <source>
        <dbReference type="EMBL" id="CAF3949644.1"/>
    </source>
</evidence>
<dbReference type="EMBL" id="CAJOAX010005486">
    <property type="protein sequence ID" value="CAF3949644.1"/>
    <property type="molecule type" value="Genomic_DNA"/>
</dbReference>
<dbReference type="AlphaFoldDB" id="A0A819KMV8"/>
<dbReference type="PANTHER" id="PTHR43277">
    <property type="entry name" value="ARGININE DECARBOXYLASE"/>
    <property type="match status" value="1"/>
</dbReference>
<reference evidence="3" key="1">
    <citation type="submission" date="2021-02" db="EMBL/GenBank/DDBJ databases">
        <authorList>
            <person name="Nowell W R."/>
        </authorList>
    </citation>
    <scope>NUCLEOTIDE SEQUENCE</scope>
</reference>
<dbReference type="PANTHER" id="PTHR43277:SF4">
    <property type="entry name" value="ARGININE DECARBOXYLASE"/>
    <property type="match status" value="1"/>
</dbReference>
<gene>
    <name evidence="3" type="ORF">OTI717_LOCUS26310</name>
</gene>
<dbReference type="Gene3D" id="3.40.640.10">
    <property type="entry name" value="Type I PLP-dependent aspartate aminotransferase-like (Major domain)"/>
    <property type="match status" value="1"/>
</dbReference>
<dbReference type="InterPro" id="IPR015424">
    <property type="entry name" value="PyrdxlP-dep_Trfase"/>
</dbReference>
<evidence type="ECO:0000256" key="1">
    <source>
        <dbReference type="ARBA" id="ARBA00001933"/>
    </source>
</evidence>
<comment type="cofactor">
    <cofactor evidence="1">
        <name>pyridoxal 5'-phosphate</name>
        <dbReference type="ChEBI" id="CHEBI:597326"/>
    </cofactor>
</comment>
<organism evidence="3 4">
    <name type="scientific">Rotaria sordida</name>
    <dbReference type="NCBI Taxonomy" id="392033"/>
    <lineage>
        <taxon>Eukaryota</taxon>
        <taxon>Metazoa</taxon>
        <taxon>Spiralia</taxon>
        <taxon>Gnathifera</taxon>
        <taxon>Rotifera</taxon>
        <taxon>Eurotatoria</taxon>
        <taxon>Bdelloidea</taxon>
        <taxon>Philodinida</taxon>
        <taxon>Philodinidae</taxon>
        <taxon>Rotaria</taxon>
    </lineage>
</organism>